<reference evidence="3 4" key="1">
    <citation type="journal article" date="2020" name="Biotechnol. Biofuels">
        <title>New insights from the biogas microbiome by comprehensive genome-resolved metagenomics of nearly 1600 species originating from multiple anaerobic digesters.</title>
        <authorList>
            <person name="Campanaro S."/>
            <person name="Treu L."/>
            <person name="Rodriguez-R L.M."/>
            <person name="Kovalovszki A."/>
            <person name="Ziels R.M."/>
            <person name="Maus I."/>
            <person name="Zhu X."/>
            <person name="Kougias P.G."/>
            <person name="Basile A."/>
            <person name="Luo G."/>
            <person name="Schluter A."/>
            <person name="Konstantinidis K.T."/>
            <person name="Angelidaki I."/>
        </authorList>
    </citation>
    <scope>NUCLEOTIDE SEQUENCE [LARGE SCALE GENOMIC DNA]</scope>
    <source>
        <strain evidence="3">AS23ysBPME_34</strain>
    </source>
</reference>
<evidence type="ECO:0000313" key="4">
    <source>
        <dbReference type="Proteomes" id="UP000541058"/>
    </source>
</evidence>
<dbReference type="Pfam" id="PF13692">
    <property type="entry name" value="Glyco_trans_1_4"/>
    <property type="match status" value="1"/>
</dbReference>
<accession>A0A7X8C5U8</accession>
<dbReference type="Proteomes" id="UP000541058">
    <property type="component" value="Unassembled WGS sequence"/>
</dbReference>
<keyword evidence="2 3" id="KW-0808">Transferase</keyword>
<evidence type="ECO:0000313" key="3">
    <source>
        <dbReference type="EMBL" id="NLJ19432.1"/>
    </source>
</evidence>
<dbReference type="EMBL" id="JAAYSM010000400">
    <property type="protein sequence ID" value="NLJ19432.1"/>
    <property type="molecule type" value="Genomic_DNA"/>
</dbReference>
<sequence length="355" mass="40677">LDSGGAESRTMDIYREIDKTKVQFDFAIHTEDECFFSKEVESLGGKIYSFPRFNGKNYFQYKDSWKKFFRNHPQYSIVHGHQTNTGFVYLKEAKANNVPIRIAHSRNSDKENVIKRHLCKLSKLYATHLFAVSKVAGVSEFGLKAYQSGQVKVIPNAINAKKYSFSEEVRKAKRLEYGIKNEILAIHIGRFHPQKNHMFLLDVFSKFLEYEPTSKLLLVGEGVLRDKIIKKISELKMDDSVILAGIRSDVPDLLQAADVLLFPSLFEGLPGVVLEAQAAGLPCIISDSVTDEVGITDLVEYVSLKKDPTFWAKQLICSLRQFERKNTYEEIKEKNFDVDSVSLWYQEFYLRSSDI</sequence>
<feature type="non-terminal residue" evidence="3">
    <location>
        <position position="1"/>
    </location>
</feature>
<evidence type="ECO:0000256" key="1">
    <source>
        <dbReference type="ARBA" id="ARBA00022676"/>
    </source>
</evidence>
<gene>
    <name evidence="3" type="ORF">GX355_11305</name>
</gene>
<comment type="caution">
    <text evidence="3">The sequence shown here is derived from an EMBL/GenBank/DDBJ whole genome shotgun (WGS) entry which is preliminary data.</text>
</comment>
<dbReference type="AlphaFoldDB" id="A0A7X8C5U8"/>
<dbReference type="GO" id="GO:0016757">
    <property type="term" value="F:glycosyltransferase activity"/>
    <property type="evidence" value="ECO:0007669"/>
    <property type="project" value="UniProtKB-KW"/>
</dbReference>
<dbReference type="CDD" id="cd03812">
    <property type="entry name" value="GT4_CapH-like"/>
    <property type="match status" value="1"/>
</dbReference>
<dbReference type="Gene3D" id="3.40.50.2000">
    <property type="entry name" value="Glycogen Phosphorylase B"/>
    <property type="match status" value="2"/>
</dbReference>
<evidence type="ECO:0000256" key="2">
    <source>
        <dbReference type="ARBA" id="ARBA00022679"/>
    </source>
</evidence>
<name>A0A7X8C5U8_9LACT</name>
<dbReference type="SUPFAM" id="SSF53756">
    <property type="entry name" value="UDP-Glycosyltransferase/glycogen phosphorylase"/>
    <property type="match status" value="1"/>
</dbReference>
<protein>
    <submittedName>
        <fullName evidence="3">Glycosyltransferase family 1 protein</fullName>
    </submittedName>
</protein>
<organism evidence="3 4">
    <name type="scientific">Globicatella sulfidifaciens</name>
    <dbReference type="NCBI Taxonomy" id="136093"/>
    <lineage>
        <taxon>Bacteria</taxon>
        <taxon>Bacillati</taxon>
        <taxon>Bacillota</taxon>
        <taxon>Bacilli</taxon>
        <taxon>Lactobacillales</taxon>
        <taxon>Aerococcaceae</taxon>
        <taxon>Globicatella</taxon>
    </lineage>
</organism>
<proteinExistence type="predicted"/>
<dbReference type="RefSeq" id="WP_276649974.1">
    <property type="nucleotide sequence ID" value="NZ_JAAYSM010000400.1"/>
</dbReference>
<keyword evidence="1" id="KW-0328">Glycosyltransferase</keyword>
<dbReference type="PANTHER" id="PTHR12526:SF510">
    <property type="entry name" value="D-INOSITOL 3-PHOSPHATE GLYCOSYLTRANSFERASE"/>
    <property type="match status" value="1"/>
</dbReference>
<dbReference type="PANTHER" id="PTHR12526">
    <property type="entry name" value="GLYCOSYLTRANSFERASE"/>
    <property type="match status" value="1"/>
</dbReference>